<evidence type="ECO:0000313" key="2">
    <source>
        <dbReference type="Proteomes" id="UP000027120"/>
    </source>
</evidence>
<organism evidence="1 2">
    <name type="scientific">Citrus sinensis</name>
    <name type="common">Sweet orange</name>
    <name type="synonym">Citrus aurantium var. sinensis</name>
    <dbReference type="NCBI Taxonomy" id="2711"/>
    <lineage>
        <taxon>Eukaryota</taxon>
        <taxon>Viridiplantae</taxon>
        <taxon>Streptophyta</taxon>
        <taxon>Embryophyta</taxon>
        <taxon>Tracheophyta</taxon>
        <taxon>Spermatophyta</taxon>
        <taxon>Magnoliopsida</taxon>
        <taxon>eudicotyledons</taxon>
        <taxon>Gunneridae</taxon>
        <taxon>Pentapetalae</taxon>
        <taxon>rosids</taxon>
        <taxon>malvids</taxon>
        <taxon>Sapindales</taxon>
        <taxon>Rutaceae</taxon>
        <taxon>Aurantioideae</taxon>
        <taxon>Citrus</taxon>
    </lineage>
</organism>
<dbReference type="EMBL" id="KK784875">
    <property type="protein sequence ID" value="KDO82877.1"/>
    <property type="molecule type" value="Genomic_DNA"/>
</dbReference>
<keyword evidence="2" id="KW-1185">Reference proteome</keyword>
<reference evidence="1 2" key="1">
    <citation type="submission" date="2014-04" db="EMBL/GenBank/DDBJ databases">
        <authorList>
            <consortium name="International Citrus Genome Consortium"/>
            <person name="Gmitter F."/>
            <person name="Chen C."/>
            <person name="Farmerie W."/>
            <person name="Harkins T."/>
            <person name="Desany B."/>
            <person name="Mohiuddin M."/>
            <person name="Kodira C."/>
            <person name="Borodovsky M."/>
            <person name="Lomsadze A."/>
            <person name="Burns P."/>
            <person name="Jenkins J."/>
            <person name="Prochnik S."/>
            <person name="Shu S."/>
            <person name="Chapman J."/>
            <person name="Pitluck S."/>
            <person name="Schmutz J."/>
            <person name="Rokhsar D."/>
        </authorList>
    </citation>
    <scope>NUCLEOTIDE SEQUENCE</scope>
</reference>
<evidence type="ECO:0000313" key="1">
    <source>
        <dbReference type="EMBL" id="KDO82877.1"/>
    </source>
</evidence>
<dbReference type="AlphaFoldDB" id="A0A067H592"/>
<proteinExistence type="predicted"/>
<accession>A0A067H592</accession>
<protein>
    <submittedName>
        <fullName evidence="1">Uncharacterized protein</fullName>
    </submittedName>
</protein>
<name>A0A067H592_CITSI</name>
<gene>
    <name evidence="1" type="ORF">CISIN_1g035040mg</name>
</gene>
<dbReference type="Proteomes" id="UP000027120">
    <property type="component" value="Unassembled WGS sequence"/>
</dbReference>
<sequence>MRNTPYCPSLCVSKLGLEFKWVNTILLLYPPATRPSLCLYQHTSARYLVTLCHFDPFLIIQFSFIRIHGYYFFFF</sequence>